<evidence type="ECO:0000313" key="2">
    <source>
        <dbReference type="EMBL" id="CAA9505133.1"/>
    </source>
</evidence>
<gene>
    <name evidence="2" type="ORF">AVDCRST_MAG45-1554</name>
</gene>
<sequence length="57" mass="6188">WARSDSQGSRPAWTRAGSWTSSWRSNARASTASRSPSSARRPGRPGSRTSPPSSRRS</sequence>
<proteinExistence type="predicted"/>
<feature type="non-terminal residue" evidence="2">
    <location>
        <position position="57"/>
    </location>
</feature>
<name>A0A6J4SU04_9ACTN</name>
<reference evidence="2" key="1">
    <citation type="submission" date="2020-02" db="EMBL/GenBank/DDBJ databases">
        <authorList>
            <person name="Meier V. D."/>
        </authorList>
    </citation>
    <scope>NUCLEOTIDE SEQUENCE</scope>
    <source>
        <strain evidence="2">AVDCRST_MAG45</strain>
    </source>
</reference>
<feature type="compositionally biased region" description="Low complexity" evidence="1">
    <location>
        <begin position="18"/>
        <end position="57"/>
    </location>
</feature>
<feature type="non-terminal residue" evidence="2">
    <location>
        <position position="1"/>
    </location>
</feature>
<feature type="region of interest" description="Disordered" evidence="1">
    <location>
        <begin position="1"/>
        <end position="57"/>
    </location>
</feature>
<dbReference type="AlphaFoldDB" id="A0A6J4SU04"/>
<accession>A0A6J4SU04</accession>
<evidence type="ECO:0000256" key="1">
    <source>
        <dbReference type="SAM" id="MobiDB-lite"/>
    </source>
</evidence>
<organism evidence="2">
    <name type="scientific">uncultured Solirubrobacterales bacterium</name>
    <dbReference type="NCBI Taxonomy" id="768556"/>
    <lineage>
        <taxon>Bacteria</taxon>
        <taxon>Bacillati</taxon>
        <taxon>Actinomycetota</taxon>
        <taxon>Thermoleophilia</taxon>
        <taxon>Solirubrobacterales</taxon>
        <taxon>environmental samples</taxon>
    </lineage>
</organism>
<protein>
    <submittedName>
        <fullName evidence="2">Uncharacterized protein</fullName>
    </submittedName>
</protein>
<dbReference type="EMBL" id="CADCVU010000128">
    <property type="protein sequence ID" value="CAA9505133.1"/>
    <property type="molecule type" value="Genomic_DNA"/>
</dbReference>